<dbReference type="GO" id="GO:0004252">
    <property type="term" value="F:serine-type endopeptidase activity"/>
    <property type="evidence" value="ECO:0007669"/>
    <property type="project" value="UniProtKB-EC"/>
</dbReference>
<dbReference type="AlphaFoldDB" id="A0A484C347"/>
<evidence type="ECO:0000256" key="4">
    <source>
        <dbReference type="ARBA" id="ARBA00022525"/>
    </source>
</evidence>
<evidence type="ECO:0000313" key="23">
    <source>
        <dbReference type="Proteomes" id="UP000295070"/>
    </source>
</evidence>
<evidence type="ECO:0000256" key="17">
    <source>
        <dbReference type="ARBA" id="ARBA00040219"/>
    </source>
</evidence>
<evidence type="ECO:0000256" key="5">
    <source>
        <dbReference type="ARBA" id="ARBA00022670"/>
    </source>
</evidence>
<dbReference type="CDD" id="cd00190">
    <property type="entry name" value="Tryp_SPc"/>
    <property type="match status" value="1"/>
</dbReference>
<proteinExistence type="predicted"/>
<dbReference type="STRING" id="8167.A0A484C347"/>
<evidence type="ECO:0000256" key="20">
    <source>
        <dbReference type="ARBA" id="ARBA00042906"/>
    </source>
</evidence>
<dbReference type="GO" id="GO:0007596">
    <property type="term" value="P:blood coagulation"/>
    <property type="evidence" value="ECO:0007669"/>
    <property type="project" value="UniProtKB-KW"/>
</dbReference>
<dbReference type="EMBL" id="SCKG01000037">
    <property type="protein sequence ID" value="TDG95917.1"/>
    <property type="molecule type" value="Genomic_DNA"/>
</dbReference>
<dbReference type="InterPro" id="IPR033116">
    <property type="entry name" value="TRYPSIN_SER"/>
</dbReference>
<evidence type="ECO:0000256" key="7">
    <source>
        <dbReference type="ARBA" id="ARBA00022801"/>
    </source>
</evidence>
<keyword evidence="8" id="KW-0256">Endoplasmic reticulum</keyword>
<evidence type="ECO:0000313" key="22">
    <source>
        <dbReference type="EMBL" id="TDG95917.1"/>
    </source>
</evidence>
<keyword evidence="4" id="KW-0964">Secreted</keyword>
<feature type="domain" description="Peptidase S1" evidence="21">
    <location>
        <begin position="1"/>
        <end position="108"/>
    </location>
</feature>
<keyword evidence="7" id="KW-0378">Hydrolase</keyword>
<dbReference type="GO" id="GO:0005794">
    <property type="term" value="C:Golgi apparatus"/>
    <property type="evidence" value="ECO:0007669"/>
    <property type="project" value="UniProtKB-SubCell"/>
</dbReference>
<evidence type="ECO:0000256" key="1">
    <source>
        <dbReference type="ARBA" id="ARBA00004240"/>
    </source>
</evidence>
<keyword evidence="10" id="KW-0333">Golgi apparatus</keyword>
<evidence type="ECO:0000256" key="12">
    <source>
        <dbReference type="ARBA" id="ARBA00023157"/>
    </source>
</evidence>
<keyword evidence="13" id="KW-0325">Glycoprotein</keyword>
<comment type="catalytic activity">
    <reaction evidence="14">
        <text>Degradation of blood coagulation factors Va and VIIIa.</text>
        <dbReference type="EC" id="3.4.21.69"/>
    </reaction>
</comment>
<dbReference type="PROSITE" id="PS00135">
    <property type="entry name" value="TRYPSIN_SER"/>
    <property type="match status" value="1"/>
</dbReference>
<evidence type="ECO:0000256" key="10">
    <source>
        <dbReference type="ARBA" id="ARBA00023034"/>
    </source>
</evidence>
<gene>
    <name evidence="22" type="ORF">EPR50_G00243900</name>
</gene>
<name>A0A484C347_PERFV</name>
<dbReference type="Pfam" id="PF00089">
    <property type="entry name" value="Trypsin"/>
    <property type="match status" value="1"/>
</dbReference>
<dbReference type="InterPro" id="IPR043504">
    <property type="entry name" value="Peptidase_S1_PA_chymotrypsin"/>
</dbReference>
<keyword evidence="5" id="KW-0645">Protease</keyword>
<evidence type="ECO:0000256" key="6">
    <source>
        <dbReference type="ARBA" id="ARBA00022696"/>
    </source>
</evidence>
<evidence type="ECO:0000256" key="16">
    <source>
        <dbReference type="ARBA" id="ARBA00038995"/>
    </source>
</evidence>
<dbReference type="GO" id="GO:0005783">
    <property type="term" value="C:endoplasmic reticulum"/>
    <property type="evidence" value="ECO:0007669"/>
    <property type="project" value="UniProtKB-SubCell"/>
</dbReference>
<keyword evidence="11" id="KW-0094">Blood coagulation</keyword>
<dbReference type="SUPFAM" id="SSF50494">
    <property type="entry name" value="Trypsin-like serine proteases"/>
    <property type="match status" value="1"/>
</dbReference>
<evidence type="ECO:0000256" key="3">
    <source>
        <dbReference type="ARBA" id="ARBA00004613"/>
    </source>
</evidence>
<sequence>MVSGFGRVGEGRQPSTILQRLAMPYVDRLTCIESTQLKVSNRMFCAGYDTVAKDACQGDSGGPHVTRYRNTYFITGIVSWGEGCARKGKYGVYTQVSKYIAWIHDGIEKLMAKEKSGARAKRHSGAGIERLAL</sequence>
<comment type="subcellular location">
    <subcellularLocation>
        <location evidence="1">Endoplasmic reticulum</location>
    </subcellularLocation>
    <subcellularLocation>
        <location evidence="2">Golgi apparatus</location>
    </subcellularLocation>
    <subcellularLocation>
        <location evidence="3">Secreted</location>
    </subcellularLocation>
</comment>
<dbReference type="InterPro" id="IPR050442">
    <property type="entry name" value="Peptidase_S1_coag_factors"/>
</dbReference>
<dbReference type="SMART" id="SM00020">
    <property type="entry name" value="Tryp_SPc"/>
    <property type="match status" value="1"/>
</dbReference>
<evidence type="ECO:0000256" key="18">
    <source>
        <dbReference type="ARBA" id="ARBA00041306"/>
    </source>
</evidence>
<dbReference type="InterPro" id="IPR001254">
    <property type="entry name" value="Trypsin_dom"/>
</dbReference>
<evidence type="ECO:0000256" key="15">
    <source>
        <dbReference type="ARBA" id="ARBA00037553"/>
    </source>
</evidence>
<dbReference type="PANTHER" id="PTHR24278">
    <property type="entry name" value="COAGULATION FACTOR"/>
    <property type="match status" value="1"/>
</dbReference>
<evidence type="ECO:0000256" key="13">
    <source>
        <dbReference type="ARBA" id="ARBA00023180"/>
    </source>
</evidence>
<protein>
    <recommendedName>
        <fullName evidence="17">Vitamin K-dependent protein C</fullName>
        <ecNumber evidence="16">3.4.21.69</ecNumber>
    </recommendedName>
    <alternativeName>
        <fullName evidence="20">Anticoagulant protein C</fullName>
    </alternativeName>
    <alternativeName>
        <fullName evidence="18">Autoprothrombin IIA</fullName>
    </alternativeName>
    <alternativeName>
        <fullName evidence="19">Blood coagulation factor XIV</fullName>
    </alternativeName>
</protein>
<organism evidence="22 23">
    <name type="scientific">Perca flavescens</name>
    <name type="common">American yellow perch</name>
    <name type="synonym">Morone flavescens</name>
    <dbReference type="NCBI Taxonomy" id="8167"/>
    <lineage>
        <taxon>Eukaryota</taxon>
        <taxon>Metazoa</taxon>
        <taxon>Chordata</taxon>
        <taxon>Craniata</taxon>
        <taxon>Vertebrata</taxon>
        <taxon>Euteleostomi</taxon>
        <taxon>Actinopterygii</taxon>
        <taxon>Neopterygii</taxon>
        <taxon>Teleostei</taxon>
        <taxon>Neoteleostei</taxon>
        <taxon>Acanthomorphata</taxon>
        <taxon>Eupercaria</taxon>
        <taxon>Perciformes</taxon>
        <taxon>Percoidei</taxon>
        <taxon>Percidae</taxon>
        <taxon>Percinae</taxon>
        <taxon>Perca</taxon>
    </lineage>
</organism>
<dbReference type="GO" id="GO:0005615">
    <property type="term" value="C:extracellular space"/>
    <property type="evidence" value="ECO:0007669"/>
    <property type="project" value="TreeGrafter"/>
</dbReference>
<dbReference type="EC" id="3.4.21.69" evidence="16"/>
<dbReference type="Gene3D" id="2.40.10.10">
    <property type="entry name" value="Trypsin-like serine proteases"/>
    <property type="match status" value="1"/>
</dbReference>
<evidence type="ECO:0000256" key="8">
    <source>
        <dbReference type="ARBA" id="ARBA00022824"/>
    </source>
</evidence>
<accession>A0A484C347</accession>
<evidence type="ECO:0000256" key="9">
    <source>
        <dbReference type="ARBA" id="ARBA00022825"/>
    </source>
</evidence>
<comment type="caution">
    <text evidence="22">The sequence shown here is derived from an EMBL/GenBank/DDBJ whole genome shotgun (WGS) entry which is preliminary data.</text>
</comment>
<reference evidence="22 23" key="1">
    <citation type="submission" date="2019-01" db="EMBL/GenBank/DDBJ databases">
        <title>A chromosome-scale genome assembly of the yellow perch, Perca flavescens.</title>
        <authorList>
            <person name="Feron R."/>
            <person name="Morvezen R."/>
            <person name="Bestin A."/>
            <person name="Haffray P."/>
            <person name="Klopp C."/>
            <person name="Zahm M."/>
            <person name="Cabau C."/>
            <person name="Roques C."/>
            <person name="Donnadieu C."/>
            <person name="Bouchez O."/>
            <person name="Christie M."/>
            <person name="Larson W."/>
            <person name="Guiguen Y."/>
        </authorList>
    </citation>
    <scope>NUCLEOTIDE SEQUENCE [LARGE SCALE GENOMIC DNA]</scope>
    <source>
        <strain evidence="22">YP-PL-M2</strain>
        <tissue evidence="22">Blood</tissue>
    </source>
</reference>
<keyword evidence="12" id="KW-1015">Disulfide bond</keyword>
<dbReference type="FunFam" id="2.40.10.10:FF:000011">
    <property type="entry name" value="Coagulation factor X"/>
    <property type="match status" value="1"/>
</dbReference>
<keyword evidence="6" id="KW-0356">Hemostasis</keyword>
<evidence type="ECO:0000256" key="11">
    <source>
        <dbReference type="ARBA" id="ARBA00023084"/>
    </source>
</evidence>
<evidence type="ECO:0000256" key="2">
    <source>
        <dbReference type="ARBA" id="ARBA00004555"/>
    </source>
</evidence>
<dbReference type="GO" id="GO:0006508">
    <property type="term" value="P:proteolysis"/>
    <property type="evidence" value="ECO:0007669"/>
    <property type="project" value="UniProtKB-KW"/>
</dbReference>
<dbReference type="InterPro" id="IPR009003">
    <property type="entry name" value="Peptidase_S1_PA"/>
</dbReference>
<evidence type="ECO:0000256" key="19">
    <source>
        <dbReference type="ARBA" id="ARBA00042403"/>
    </source>
</evidence>
<keyword evidence="23" id="KW-1185">Reference proteome</keyword>
<dbReference type="PANTHER" id="PTHR24278:SF28">
    <property type="entry name" value="COAGULATION FACTOR X"/>
    <property type="match status" value="1"/>
</dbReference>
<evidence type="ECO:0000256" key="14">
    <source>
        <dbReference type="ARBA" id="ARBA00036045"/>
    </source>
</evidence>
<keyword evidence="9" id="KW-0720">Serine protease</keyword>
<comment type="function">
    <text evidence="15">Protein C is a vitamin K-dependent serine protease that regulates blood coagulation by inactivating factors Va and VIIIa in the presence of calcium ions and phospholipids. Exerts a protective effect on the endothelial cell barrier function.</text>
</comment>
<evidence type="ECO:0000259" key="21">
    <source>
        <dbReference type="PROSITE" id="PS50240"/>
    </source>
</evidence>
<dbReference type="Proteomes" id="UP000295070">
    <property type="component" value="Unassembled WGS sequence"/>
</dbReference>
<dbReference type="PROSITE" id="PS50240">
    <property type="entry name" value="TRYPSIN_DOM"/>
    <property type="match status" value="1"/>
</dbReference>